<dbReference type="PROSITE" id="PS51473">
    <property type="entry name" value="GNK2"/>
    <property type="match status" value="1"/>
</dbReference>
<feature type="signal peptide" evidence="3">
    <location>
        <begin position="1"/>
        <end position="24"/>
    </location>
</feature>
<keyword evidence="1 3" id="KW-0732">Signal</keyword>
<proteinExistence type="predicted"/>
<dbReference type="InterPro" id="IPR038408">
    <property type="entry name" value="GNK2_sf"/>
</dbReference>
<sequence length="163" mass="17874">MSKNRLAVVRLLIVAITSVSVTSTAYVAAARSYDPMCTGPPDGRSLTGGLYYYGCNTQVLPRNSSEAQNHVLSSIQNKLYNMFSTNHSGLCDRQGTSFEDRGRTSSSITLYSYASCRRGDDREGCYECLKGAGQIVRDNCYGTSGVQALSENCCVRYELYSFC</sequence>
<evidence type="ECO:0000256" key="1">
    <source>
        <dbReference type="ARBA" id="ARBA00022729"/>
    </source>
</evidence>
<keyword evidence="2" id="KW-0677">Repeat</keyword>
<dbReference type="Pfam" id="PF01657">
    <property type="entry name" value="Stress-antifung"/>
    <property type="match status" value="1"/>
</dbReference>
<dbReference type="Gene3D" id="3.30.430.20">
    <property type="entry name" value="Gnk2 domain, C-X8-C-X2-C motif"/>
    <property type="match status" value="1"/>
</dbReference>
<feature type="chain" id="PRO_5043393600" description="Gnk2-homologous domain-containing protein" evidence="3">
    <location>
        <begin position="25"/>
        <end position="163"/>
    </location>
</feature>
<dbReference type="Proteomes" id="UP001497516">
    <property type="component" value="Chromosome 4"/>
</dbReference>
<evidence type="ECO:0000256" key="3">
    <source>
        <dbReference type="SAM" id="SignalP"/>
    </source>
</evidence>
<accession>A0AAV2E2H0</accession>
<feature type="domain" description="Gnk2-homologous" evidence="4">
    <location>
        <begin position="48"/>
        <end position="162"/>
    </location>
</feature>
<evidence type="ECO:0000313" key="5">
    <source>
        <dbReference type="EMBL" id="CAL1379760.1"/>
    </source>
</evidence>
<evidence type="ECO:0000256" key="2">
    <source>
        <dbReference type="ARBA" id="ARBA00022737"/>
    </source>
</evidence>
<dbReference type="InterPro" id="IPR002902">
    <property type="entry name" value="GNK2"/>
</dbReference>
<name>A0AAV2E2H0_9ROSI</name>
<evidence type="ECO:0000259" key="4">
    <source>
        <dbReference type="PROSITE" id="PS51473"/>
    </source>
</evidence>
<gene>
    <name evidence="5" type="ORF">LTRI10_LOCUS21259</name>
</gene>
<reference evidence="5 6" key="1">
    <citation type="submission" date="2024-04" db="EMBL/GenBank/DDBJ databases">
        <authorList>
            <person name="Fracassetti M."/>
        </authorList>
    </citation>
    <scope>NUCLEOTIDE SEQUENCE [LARGE SCALE GENOMIC DNA]</scope>
</reference>
<dbReference type="AlphaFoldDB" id="A0AAV2E2H0"/>
<organism evidence="5 6">
    <name type="scientific">Linum trigynum</name>
    <dbReference type="NCBI Taxonomy" id="586398"/>
    <lineage>
        <taxon>Eukaryota</taxon>
        <taxon>Viridiplantae</taxon>
        <taxon>Streptophyta</taxon>
        <taxon>Embryophyta</taxon>
        <taxon>Tracheophyta</taxon>
        <taxon>Spermatophyta</taxon>
        <taxon>Magnoliopsida</taxon>
        <taxon>eudicotyledons</taxon>
        <taxon>Gunneridae</taxon>
        <taxon>Pentapetalae</taxon>
        <taxon>rosids</taxon>
        <taxon>fabids</taxon>
        <taxon>Malpighiales</taxon>
        <taxon>Linaceae</taxon>
        <taxon>Linum</taxon>
    </lineage>
</organism>
<keyword evidence="6" id="KW-1185">Reference proteome</keyword>
<protein>
    <recommendedName>
        <fullName evidence="4">Gnk2-homologous domain-containing protein</fullName>
    </recommendedName>
</protein>
<dbReference type="EMBL" id="OZ034817">
    <property type="protein sequence ID" value="CAL1379760.1"/>
    <property type="molecule type" value="Genomic_DNA"/>
</dbReference>
<evidence type="ECO:0000313" key="6">
    <source>
        <dbReference type="Proteomes" id="UP001497516"/>
    </source>
</evidence>